<dbReference type="EMBL" id="BAABDF010000001">
    <property type="protein sequence ID" value="GAA3854003.1"/>
    <property type="molecule type" value="Genomic_DNA"/>
</dbReference>
<sequence>MEPRHGLREAGVGLRREAAPEHLSEGFTRNPSTEDRIACLRDDGRAGAGGCKKAVPLRGIAFVSAAVRFENFQGGVGAAALGDAPDMGVALAFDQARVA</sequence>
<evidence type="ECO:0000313" key="3">
    <source>
        <dbReference type="Proteomes" id="UP001399917"/>
    </source>
</evidence>
<evidence type="ECO:0000256" key="1">
    <source>
        <dbReference type="SAM" id="MobiDB-lite"/>
    </source>
</evidence>
<name>A0ABP7JVC8_9RHOB</name>
<organism evidence="2 3">
    <name type="scientific">Celeribacter arenosi</name>
    <dbReference type="NCBI Taxonomy" id="792649"/>
    <lineage>
        <taxon>Bacteria</taxon>
        <taxon>Pseudomonadati</taxon>
        <taxon>Pseudomonadota</taxon>
        <taxon>Alphaproteobacteria</taxon>
        <taxon>Rhodobacterales</taxon>
        <taxon>Roseobacteraceae</taxon>
        <taxon>Celeribacter</taxon>
    </lineage>
</organism>
<keyword evidence="3" id="KW-1185">Reference proteome</keyword>
<dbReference type="Proteomes" id="UP001399917">
    <property type="component" value="Unassembled WGS sequence"/>
</dbReference>
<feature type="compositionally biased region" description="Basic and acidic residues" evidence="1">
    <location>
        <begin position="1"/>
        <end position="24"/>
    </location>
</feature>
<protein>
    <submittedName>
        <fullName evidence="2">Uncharacterized protein</fullName>
    </submittedName>
</protein>
<proteinExistence type="predicted"/>
<comment type="caution">
    <text evidence="2">The sequence shown here is derived from an EMBL/GenBank/DDBJ whole genome shotgun (WGS) entry which is preliminary data.</text>
</comment>
<feature type="region of interest" description="Disordered" evidence="1">
    <location>
        <begin position="1"/>
        <end position="30"/>
    </location>
</feature>
<evidence type="ECO:0000313" key="2">
    <source>
        <dbReference type="EMBL" id="GAA3854003.1"/>
    </source>
</evidence>
<reference evidence="3" key="1">
    <citation type="journal article" date="2019" name="Int. J. Syst. Evol. Microbiol.">
        <title>The Global Catalogue of Microorganisms (GCM) 10K type strain sequencing project: providing services to taxonomists for standard genome sequencing and annotation.</title>
        <authorList>
            <consortium name="The Broad Institute Genomics Platform"/>
            <consortium name="The Broad Institute Genome Sequencing Center for Infectious Disease"/>
            <person name="Wu L."/>
            <person name="Ma J."/>
        </authorList>
    </citation>
    <scope>NUCLEOTIDE SEQUENCE [LARGE SCALE GENOMIC DNA]</scope>
    <source>
        <strain evidence="3">JCM 17190</strain>
    </source>
</reference>
<accession>A0ABP7JVC8</accession>
<gene>
    <name evidence="2" type="ORF">GCM10022404_01720</name>
</gene>